<keyword evidence="2" id="KW-0472">Membrane</keyword>
<evidence type="ECO:0000256" key="1">
    <source>
        <dbReference type="SAM" id="MobiDB-lite"/>
    </source>
</evidence>
<evidence type="ECO:0000256" key="2">
    <source>
        <dbReference type="SAM" id="Phobius"/>
    </source>
</evidence>
<dbReference type="GeneID" id="68287898"/>
<dbReference type="EMBL" id="BOLY01000002">
    <property type="protein sequence ID" value="GIZ38924.1"/>
    <property type="molecule type" value="Genomic_DNA"/>
</dbReference>
<feature type="region of interest" description="Disordered" evidence="1">
    <location>
        <begin position="240"/>
        <end position="259"/>
    </location>
</feature>
<dbReference type="OrthoDB" id="10617063at2759"/>
<proteinExistence type="predicted"/>
<dbReference type="CDD" id="cd12087">
    <property type="entry name" value="TM_EGFR-like"/>
    <property type="match status" value="1"/>
</dbReference>
<evidence type="ECO:0000313" key="3">
    <source>
        <dbReference type="EMBL" id="GIZ38924.1"/>
    </source>
</evidence>
<comment type="caution">
    <text evidence="3">The sequence shown here is derived from an EMBL/GenBank/DDBJ whole genome shotgun (WGS) entry which is preliminary data.</text>
</comment>
<dbReference type="AlphaFoldDB" id="A0A9P3FDL7"/>
<reference evidence="3 4" key="1">
    <citation type="submission" date="2021-01" db="EMBL/GenBank/DDBJ databases">
        <title>Cercospora kikuchii MAFF 305040 whole genome shotgun sequence.</title>
        <authorList>
            <person name="Kashiwa T."/>
            <person name="Suzuki T."/>
        </authorList>
    </citation>
    <scope>NUCLEOTIDE SEQUENCE [LARGE SCALE GENOMIC DNA]</scope>
    <source>
        <strain evidence="3 4">MAFF 305040</strain>
    </source>
</reference>
<gene>
    <name evidence="3" type="ORF">CKM354_000232300</name>
</gene>
<keyword evidence="4" id="KW-1185">Reference proteome</keyword>
<feature type="transmembrane region" description="Helical" evidence="2">
    <location>
        <begin position="208"/>
        <end position="231"/>
    </location>
</feature>
<accession>A0A9P3FDL7</accession>
<protein>
    <submittedName>
        <fullName evidence="3">Uncharacterized protein</fullName>
    </submittedName>
</protein>
<name>A0A9P3FDL7_9PEZI</name>
<keyword evidence="2" id="KW-1133">Transmembrane helix</keyword>
<organism evidence="3 4">
    <name type="scientific">Cercospora kikuchii</name>
    <dbReference type="NCBI Taxonomy" id="84275"/>
    <lineage>
        <taxon>Eukaryota</taxon>
        <taxon>Fungi</taxon>
        <taxon>Dikarya</taxon>
        <taxon>Ascomycota</taxon>
        <taxon>Pezizomycotina</taxon>
        <taxon>Dothideomycetes</taxon>
        <taxon>Dothideomycetidae</taxon>
        <taxon>Mycosphaerellales</taxon>
        <taxon>Mycosphaerellaceae</taxon>
        <taxon>Cercospora</taxon>
    </lineage>
</organism>
<dbReference type="RefSeq" id="XP_044653411.1">
    <property type="nucleotide sequence ID" value="XM_044797476.1"/>
</dbReference>
<sequence>MTTRLPQAPITIAPPSYTRAPAWGYAVYPPPTTALLEYSGDTRRLGDSTLNLPTKTTLEPGFVLYFPFSVTLPTVVTWPTLVSVLSEVYPGVPAATTPPALLYRSYSNVPIPFDELVRITSPVFSFSAMDTLYIPLAVSVAPSVDMNPGITSLRNAAPAEQTSIISSTNGSISATPNDGATTLTSPPAILQTVTPGPEDDDTPSIATLAGGIVGGVLAAILLCGLLGFFFVRRKRSKRSASATHAHASEKGDPNAPGIKFGMKKQEMNNANPLVVEVADSSAIPISDLWLAPGGGKPRWWQRLGSK</sequence>
<evidence type="ECO:0000313" key="4">
    <source>
        <dbReference type="Proteomes" id="UP000825890"/>
    </source>
</evidence>
<keyword evidence="2" id="KW-0812">Transmembrane</keyword>
<dbReference type="Proteomes" id="UP000825890">
    <property type="component" value="Unassembled WGS sequence"/>
</dbReference>